<evidence type="ECO:0000313" key="3">
    <source>
        <dbReference type="Proteomes" id="UP001500013"/>
    </source>
</evidence>
<dbReference type="InterPro" id="IPR004260">
    <property type="entry name" value="Pyr-dimer_DNA_glycosylase"/>
</dbReference>
<dbReference type="EMBL" id="BAAAPU010000007">
    <property type="protein sequence ID" value="GAA1979356.1"/>
    <property type="molecule type" value="Genomic_DNA"/>
</dbReference>
<name>A0ABN2S2P8_9MICO</name>
<sequence length="236" mass="25761">MQTFVPYADFAETARVLDTKRLGKQRVEVIQIVRALTVPGYAWASHPAVLMWKGYEEALGSYGLAMCAEWLRRGFGDTCATTIAADLAAVGVDRLRSYPELAEAGALPPWLFDESVQHSHRSALVRKDPAQYAGTFPEVTPDLPYVWPVRSEAVLERERRCEEASVRRAEAAARRLQREQEASRRRRSRAAKKAWEARRKAVAGSPGASAGQSAGPSTIPVTDTAPQPPSGASGAT</sequence>
<gene>
    <name evidence="2" type="ORF">GCM10009817_19930</name>
</gene>
<dbReference type="Pfam" id="PF03013">
    <property type="entry name" value="Pyr_excise"/>
    <property type="match status" value="1"/>
</dbReference>
<reference evidence="2 3" key="1">
    <citation type="journal article" date="2019" name="Int. J. Syst. Evol. Microbiol.">
        <title>The Global Catalogue of Microorganisms (GCM) 10K type strain sequencing project: providing services to taxonomists for standard genome sequencing and annotation.</title>
        <authorList>
            <consortium name="The Broad Institute Genomics Platform"/>
            <consortium name="The Broad Institute Genome Sequencing Center for Infectious Disease"/>
            <person name="Wu L."/>
            <person name="Ma J."/>
        </authorList>
    </citation>
    <scope>NUCLEOTIDE SEQUENCE [LARGE SCALE GENOMIC DNA]</scope>
    <source>
        <strain evidence="2 3">JCM 15628</strain>
    </source>
</reference>
<proteinExistence type="predicted"/>
<dbReference type="Proteomes" id="UP001500013">
    <property type="component" value="Unassembled WGS sequence"/>
</dbReference>
<dbReference type="NCBIfam" id="NF038085">
    <property type="entry name" value="MSMEG_6728_fam"/>
    <property type="match status" value="1"/>
</dbReference>
<dbReference type="RefSeq" id="WP_344061327.1">
    <property type="nucleotide sequence ID" value="NZ_BAAAPU010000007.1"/>
</dbReference>
<organism evidence="2 3">
    <name type="scientific">Terrabacter lapilli</name>
    <dbReference type="NCBI Taxonomy" id="436231"/>
    <lineage>
        <taxon>Bacteria</taxon>
        <taxon>Bacillati</taxon>
        <taxon>Actinomycetota</taxon>
        <taxon>Actinomycetes</taxon>
        <taxon>Micrococcales</taxon>
        <taxon>Intrasporangiaceae</taxon>
        <taxon>Terrabacter</taxon>
    </lineage>
</organism>
<comment type="caution">
    <text evidence="2">The sequence shown here is derived from an EMBL/GenBank/DDBJ whole genome shotgun (WGS) entry which is preliminary data.</text>
</comment>
<evidence type="ECO:0000256" key="1">
    <source>
        <dbReference type="SAM" id="MobiDB-lite"/>
    </source>
</evidence>
<keyword evidence="3" id="KW-1185">Reference proteome</keyword>
<feature type="region of interest" description="Disordered" evidence="1">
    <location>
        <begin position="175"/>
        <end position="236"/>
    </location>
</feature>
<evidence type="ECO:0000313" key="2">
    <source>
        <dbReference type="EMBL" id="GAA1979356.1"/>
    </source>
</evidence>
<evidence type="ECO:0008006" key="4">
    <source>
        <dbReference type="Google" id="ProtNLM"/>
    </source>
</evidence>
<feature type="compositionally biased region" description="Low complexity" evidence="1">
    <location>
        <begin position="202"/>
        <end position="217"/>
    </location>
</feature>
<protein>
    <recommendedName>
        <fullName evidence="4">Cytoplasmic protein</fullName>
    </recommendedName>
</protein>
<accession>A0ABN2S2P8</accession>